<accession>A0A9X2DB94</accession>
<protein>
    <submittedName>
        <fullName evidence="7">Tyrosine-type recombinase/integrase</fullName>
    </submittedName>
</protein>
<dbReference type="PROSITE" id="PS51898">
    <property type="entry name" value="TYR_RECOMBINASE"/>
    <property type="match status" value="1"/>
</dbReference>
<dbReference type="Gene3D" id="1.10.150.130">
    <property type="match status" value="1"/>
</dbReference>
<dbReference type="GO" id="GO:0006310">
    <property type="term" value="P:DNA recombination"/>
    <property type="evidence" value="ECO:0007669"/>
    <property type="project" value="UniProtKB-KW"/>
</dbReference>
<keyword evidence="2" id="KW-0229">DNA integration</keyword>
<dbReference type="Proteomes" id="UP001139485">
    <property type="component" value="Unassembled WGS sequence"/>
</dbReference>
<evidence type="ECO:0000256" key="3">
    <source>
        <dbReference type="ARBA" id="ARBA00023125"/>
    </source>
</evidence>
<organism evidence="7 8">
    <name type="scientific">Nocardioides bruguierae</name>
    <dbReference type="NCBI Taxonomy" id="2945102"/>
    <lineage>
        <taxon>Bacteria</taxon>
        <taxon>Bacillati</taxon>
        <taxon>Actinomycetota</taxon>
        <taxon>Actinomycetes</taxon>
        <taxon>Propionibacteriales</taxon>
        <taxon>Nocardioidaceae</taxon>
        <taxon>Nocardioides</taxon>
    </lineage>
</organism>
<keyword evidence="3" id="KW-0238">DNA-binding</keyword>
<dbReference type="PANTHER" id="PTHR30629:SF2">
    <property type="entry name" value="PROPHAGE INTEGRASE INTS-RELATED"/>
    <property type="match status" value="1"/>
</dbReference>
<dbReference type="EMBL" id="JAMOIL010000050">
    <property type="protein sequence ID" value="MCM0622800.1"/>
    <property type="molecule type" value="Genomic_DNA"/>
</dbReference>
<feature type="domain" description="Tyr recombinase" evidence="6">
    <location>
        <begin position="205"/>
        <end position="409"/>
    </location>
</feature>
<name>A0A9X2DB94_9ACTN</name>
<reference evidence="7" key="1">
    <citation type="submission" date="2022-05" db="EMBL/GenBank/DDBJ databases">
        <authorList>
            <person name="Tuo L."/>
        </authorList>
    </citation>
    <scope>NUCLEOTIDE SEQUENCE</scope>
    <source>
        <strain evidence="7">BSK12Z-4</strain>
    </source>
</reference>
<evidence type="ECO:0000259" key="6">
    <source>
        <dbReference type="PROSITE" id="PS51898"/>
    </source>
</evidence>
<dbReference type="GO" id="GO:0015074">
    <property type="term" value="P:DNA integration"/>
    <property type="evidence" value="ECO:0007669"/>
    <property type="project" value="UniProtKB-KW"/>
</dbReference>
<dbReference type="InterPro" id="IPR002104">
    <property type="entry name" value="Integrase_catalytic"/>
</dbReference>
<keyword evidence="4" id="KW-0233">DNA recombination</keyword>
<evidence type="ECO:0000313" key="8">
    <source>
        <dbReference type="Proteomes" id="UP001139485"/>
    </source>
</evidence>
<comment type="caution">
    <text evidence="7">The sequence shown here is derived from an EMBL/GenBank/DDBJ whole genome shotgun (WGS) entry which is preliminary data.</text>
</comment>
<dbReference type="InterPro" id="IPR011010">
    <property type="entry name" value="DNA_brk_join_enz"/>
</dbReference>
<evidence type="ECO:0000256" key="2">
    <source>
        <dbReference type="ARBA" id="ARBA00022908"/>
    </source>
</evidence>
<evidence type="ECO:0000256" key="1">
    <source>
        <dbReference type="ARBA" id="ARBA00008857"/>
    </source>
</evidence>
<dbReference type="SUPFAM" id="SSF56349">
    <property type="entry name" value="DNA breaking-rejoining enzymes"/>
    <property type="match status" value="1"/>
</dbReference>
<feature type="region of interest" description="Disordered" evidence="5">
    <location>
        <begin position="1"/>
        <end position="21"/>
    </location>
</feature>
<dbReference type="InterPro" id="IPR050808">
    <property type="entry name" value="Phage_Integrase"/>
</dbReference>
<dbReference type="RefSeq" id="WP_250828960.1">
    <property type="nucleotide sequence ID" value="NZ_JAMOIL010000050.1"/>
</dbReference>
<comment type="similarity">
    <text evidence="1">Belongs to the 'phage' integrase family.</text>
</comment>
<evidence type="ECO:0000256" key="5">
    <source>
        <dbReference type="SAM" id="MobiDB-lite"/>
    </source>
</evidence>
<dbReference type="PANTHER" id="PTHR30629">
    <property type="entry name" value="PROPHAGE INTEGRASE"/>
    <property type="match status" value="1"/>
</dbReference>
<dbReference type="AlphaFoldDB" id="A0A9X2DB94"/>
<dbReference type="Gene3D" id="1.10.443.10">
    <property type="entry name" value="Intergrase catalytic core"/>
    <property type="match status" value="1"/>
</dbReference>
<evidence type="ECO:0000256" key="4">
    <source>
        <dbReference type="ARBA" id="ARBA00023172"/>
    </source>
</evidence>
<sequence length="419" mass="46383">MPQNRIPRGESSPVTTARQRGGRWLARAQVRGADGRVSSVRATAGTKGAAVRAVQRKLAARDTAGTETIRGDTTVGELAEVWLEHRRQHGKSRSEGPLAPQTLAGYDNEVRVAVIPALGGVHLREITVPLLDNLFAAIENGRPHGRYPARPGGRATEQLRVVLSGMFSLAVRHGAMTANPMRDTPRTSRRRPREVGFLSVEAALHLRRRVRREAVRIPDRRMPNHDLQDLVDLLLATGCREGEALALRRRDLDLDAEVPTAAITGTLVNPRTGYVEALHRQEWTKNHEDRTLVLPDAAVHLLRRRLADFPADDDTPVFRGRSGGWLHTSNLRTRLRTALARVDEPPSALDLAVAGTTFHTLRRTVGTLLAHEVSLDAARDQLGHRDPSVTFRHYVGRREVAPDLRVVLDRLLAPLDVDQ</sequence>
<keyword evidence="8" id="KW-1185">Reference proteome</keyword>
<dbReference type="InterPro" id="IPR010998">
    <property type="entry name" value="Integrase_recombinase_N"/>
</dbReference>
<dbReference type="GO" id="GO:0003677">
    <property type="term" value="F:DNA binding"/>
    <property type="evidence" value="ECO:0007669"/>
    <property type="project" value="UniProtKB-KW"/>
</dbReference>
<dbReference type="Pfam" id="PF00589">
    <property type="entry name" value="Phage_integrase"/>
    <property type="match status" value="1"/>
</dbReference>
<dbReference type="InterPro" id="IPR013762">
    <property type="entry name" value="Integrase-like_cat_sf"/>
</dbReference>
<gene>
    <name evidence="7" type="ORF">M8330_21145</name>
</gene>
<evidence type="ECO:0000313" key="7">
    <source>
        <dbReference type="EMBL" id="MCM0622800.1"/>
    </source>
</evidence>
<proteinExistence type="inferred from homology"/>